<sequence>MQLTDKFTYDNCKNKTKYQIKHQEIPISLSKELREGIYYLLWYVPNIKSEQSEKNELLLNPQYDDFIFVELMNAMDLADEDVLFTETITNHMISPFLVEICTKCPKIMMTIAGGETKTMALLRHIRNAIAHGNFNVIGNMVVGFDLQRYEDKVEYRGFFKINPNRLLDALRKIQFDYNSQQLIKEAFNNTGYFIEAYQEKYKRSHDFELFARKNNKKYAIDIKNYKYDKVVDQDFVKQLIIQYEGLINDITPILIINTSFLDDPSKKELLTHNVIILDVKNIQKMVKGRDMVAEIERAQVVNQSLK</sequence>
<protein>
    <recommendedName>
        <fullName evidence="3">Restriction endonuclease type IV Mrr domain-containing protein</fullName>
    </recommendedName>
</protein>
<gene>
    <name evidence="1" type="ORF">ACCQ41_01740</name>
</gene>
<dbReference type="EMBL" id="JBGMEI010000002">
    <property type="protein sequence ID" value="MFO3664980.1"/>
    <property type="molecule type" value="Genomic_DNA"/>
</dbReference>
<evidence type="ECO:0000313" key="2">
    <source>
        <dbReference type="Proteomes" id="UP001637996"/>
    </source>
</evidence>
<evidence type="ECO:0008006" key="3">
    <source>
        <dbReference type="Google" id="ProtNLM"/>
    </source>
</evidence>
<comment type="caution">
    <text evidence="1">The sequence shown here is derived from an EMBL/GenBank/DDBJ whole genome shotgun (WGS) entry which is preliminary data.</text>
</comment>
<proteinExistence type="predicted"/>
<keyword evidence="2" id="KW-1185">Reference proteome</keyword>
<accession>A0ABW9MA19</accession>
<name>A0ABW9MA19_9FIRM</name>
<evidence type="ECO:0000313" key="1">
    <source>
        <dbReference type="EMBL" id="MFO3664980.1"/>
    </source>
</evidence>
<dbReference type="RefSeq" id="WP_410030716.1">
    <property type="nucleotide sequence ID" value="NZ_JBGMEI010000002.1"/>
</dbReference>
<dbReference type="Proteomes" id="UP001637996">
    <property type="component" value="Unassembled WGS sequence"/>
</dbReference>
<reference evidence="1 2" key="1">
    <citation type="journal article" date="2025" name="Anaerobe">
        <title>Description of Anaerococcus kampingiae sp. nov., Anaerococcus groningensis sp. nov., Anaerococcus martiniensis sp. nov., and Anaerococcus cruorum sp. nov., isolated from human clinical specimens.</title>
        <authorList>
            <person name="Boiten K.E."/>
            <person name="Meijer J."/>
            <person name="van Wezel E.M."/>
            <person name="Veloo A.C.M."/>
        </authorList>
    </citation>
    <scope>NUCLEOTIDE SEQUENCE [LARGE SCALE GENOMIC DNA]</scope>
    <source>
        <strain evidence="1 2">ENR0831</strain>
    </source>
</reference>
<organism evidence="1 2">
    <name type="scientific">Anaerococcus martiniensis</name>
    <dbReference type="NCBI Taxonomy" id="3115615"/>
    <lineage>
        <taxon>Bacteria</taxon>
        <taxon>Bacillati</taxon>
        <taxon>Bacillota</taxon>
        <taxon>Tissierellia</taxon>
        <taxon>Tissierellales</taxon>
        <taxon>Peptoniphilaceae</taxon>
        <taxon>Anaerococcus</taxon>
    </lineage>
</organism>